<accession>A0AC59HT07</accession>
<organism evidence="1 2">
    <name type="scientific">Enterococcus faecalis</name>
    <name type="common">Streptococcus faecalis</name>
    <dbReference type="NCBI Taxonomy" id="1351"/>
    <lineage>
        <taxon>Bacteria</taxon>
        <taxon>Bacillati</taxon>
        <taxon>Bacillota</taxon>
        <taxon>Bacilli</taxon>
        <taxon>Lactobacillales</taxon>
        <taxon>Enterococcaceae</taxon>
        <taxon>Enterococcus</taxon>
    </lineage>
</organism>
<reference evidence="1" key="1">
    <citation type="submission" date="2022-08" db="EMBL/GenBank/DDBJ databases">
        <title>Molecular epidemiological analysis of five strains of VanD-type vancomycin-resistant Enterococcus faecalis.</title>
        <authorList>
            <person name="Mimura K."/>
            <person name="Hashimoto Y."/>
            <person name="Tomita H."/>
        </authorList>
    </citation>
    <scope>NUCLEOTIDE SEQUENCE</scope>
    <source>
        <strain evidence="1">SVR2332</strain>
    </source>
</reference>
<name>A0AC59HT07_ENTFL</name>
<proteinExistence type="predicted"/>
<gene>
    <name evidence="1" type="primary">pi243</name>
    <name evidence="1" type="ORF">EfsSVR2332_28920</name>
</gene>
<dbReference type="EMBL" id="AP026729">
    <property type="protein sequence ID" value="BDQ62814.1"/>
    <property type="molecule type" value="Genomic_DNA"/>
</dbReference>
<protein>
    <submittedName>
        <fullName evidence="1">Uncharacterized protein</fullName>
    </submittedName>
</protein>
<evidence type="ECO:0000313" key="2">
    <source>
        <dbReference type="Proteomes" id="UP001317613"/>
    </source>
</evidence>
<dbReference type="Proteomes" id="UP001317613">
    <property type="component" value="Chromosome"/>
</dbReference>
<sequence length="253" mass="29217">MGDNMLDGWFKLGNHWSKEFNAFITERPKKKKAKRVFTLEEVSGLNKLAVNDGGYYTNVEQTLECFYLSPTMDRIQHYEDLITEALDTKGEYVDFVAYWDPSYIYQAIVINEPNFEGTSQTLRGVPFSFDLSIAPFKKNVFGMHPIYLDKQGSIFNPERYISYPKIKIYGSGNITISINGRETKFSNITSDIIIDSDPDVMETYREVDGILVNEHKKLLSNQTYPYLDAGENHITWSSNVKKISLEPRWQTKI</sequence>
<evidence type="ECO:0000313" key="1">
    <source>
        <dbReference type="EMBL" id="BDQ62814.1"/>
    </source>
</evidence>